<evidence type="ECO:0000256" key="1">
    <source>
        <dbReference type="SAM" id="MobiDB-lite"/>
    </source>
</evidence>
<evidence type="ECO:0000313" key="3">
    <source>
        <dbReference type="Proteomes" id="UP000823775"/>
    </source>
</evidence>
<protein>
    <submittedName>
        <fullName evidence="2">Uncharacterized protein</fullName>
    </submittedName>
</protein>
<feature type="compositionally biased region" description="Basic and acidic residues" evidence="1">
    <location>
        <begin position="72"/>
        <end position="102"/>
    </location>
</feature>
<feature type="region of interest" description="Disordered" evidence="1">
    <location>
        <begin position="1"/>
        <end position="30"/>
    </location>
</feature>
<sequence>MKPGSNRVTKRVERETRAVADSNRGGHVRHMEGLKDFQQVKELAAKFLEAFHKWEASSDGDGVSLEPGSGRRRPDFRMKQTEGDKDANMVETEANKEDEGKKVVGTTSS</sequence>
<accession>A0ABS8RSJ8</accession>
<name>A0ABS8RSJ8_DATST</name>
<evidence type="ECO:0000313" key="2">
    <source>
        <dbReference type="EMBL" id="MCD7449776.1"/>
    </source>
</evidence>
<organism evidence="2 3">
    <name type="scientific">Datura stramonium</name>
    <name type="common">Jimsonweed</name>
    <name type="synonym">Common thornapple</name>
    <dbReference type="NCBI Taxonomy" id="4076"/>
    <lineage>
        <taxon>Eukaryota</taxon>
        <taxon>Viridiplantae</taxon>
        <taxon>Streptophyta</taxon>
        <taxon>Embryophyta</taxon>
        <taxon>Tracheophyta</taxon>
        <taxon>Spermatophyta</taxon>
        <taxon>Magnoliopsida</taxon>
        <taxon>eudicotyledons</taxon>
        <taxon>Gunneridae</taxon>
        <taxon>Pentapetalae</taxon>
        <taxon>asterids</taxon>
        <taxon>lamiids</taxon>
        <taxon>Solanales</taxon>
        <taxon>Solanaceae</taxon>
        <taxon>Solanoideae</taxon>
        <taxon>Datureae</taxon>
        <taxon>Datura</taxon>
    </lineage>
</organism>
<dbReference type="EMBL" id="JACEIK010000106">
    <property type="protein sequence ID" value="MCD7449776.1"/>
    <property type="molecule type" value="Genomic_DNA"/>
</dbReference>
<reference evidence="2 3" key="1">
    <citation type="journal article" date="2021" name="BMC Genomics">
        <title>Datura genome reveals duplications of psychoactive alkaloid biosynthetic genes and high mutation rate following tissue culture.</title>
        <authorList>
            <person name="Rajewski A."/>
            <person name="Carter-House D."/>
            <person name="Stajich J."/>
            <person name="Litt A."/>
        </authorList>
    </citation>
    <scope>NUCLEOTIDE SEQUENCE [LARGE SCALE GENOMIC DNA]</scope>
    <source>
        <strain evidence="2">AR-01</strain>
    </source>
</reference>
<feature type="region of interest" description="Disordered" evidence="1">
    <location>
        <begin position="56"/>
        <end position="109"/>
    </location>
</feature>
<comment type="caution">
    <text evidence="2">The sequence shown here is derived from an EMBL/GenBank/DDBJ whole genome shotgun (WGS) entry which is preliminary data.</text>
</comment>
<keyword evidence="3" id="KW-1185">Reference proteome</keyword>
<gene>
    <name evidence="2" type="ORF">HAX54_001513</name>
</gene>
<proteinExistence type="predicted"/>
<dbReference type="Proteomes" id="UP000823775">
    <property type="component" value="Unassembled WGS sequence"/>
</dbReference>